<dbReference type="InterPro" id="IPR036322">
    <property type="entry name" value="WD40_repeat_dom_sf"/>
</dbReference>
<proteinExistence type="inferred from homology"/>
<keyword evidence="7" id="KW-0234">DNA repair</keyword>
<evidence type="ECO:0000256" key="8">
    <source>
        <dbReference type="ARBA" id="ARBA00023242"/>
    </source>
</evidence>
<evidence type="ECO:0000256" key="1">
    <source>
        <dbReference type="ARBA" id="ARBA00004123"/>
    </source>
</evidence>
<dbReference type="Pfam" id="PF24105">
    <property type="entry name" value="Beta-prop_CAF1B_HIR1"/>
    <property type="match status" value="1"/>
</dbReference>
<dbReference type="PROSITE" id="PS50294">
    <property type="entry name" value="WD_REPEATS_REGION"/>
    <property type="match status" value="2"/>
</dbReference>
<dbReference type="PRINTS" id="PR00319">
    <property type="entry name" value="GPROTEINB"/>
</dbReference>
<name>A0ABN7AMX4_9HEMI</name>
<dbReference type="SUPFAM" id="SSF50978">
    <property type="entry name" value="WD40 repeat-like"/>
    <property type="match status" value="1"/>
</dbReference>
<keyword evidence="4" id="KW-0677">Repeat</keyword>
<keyword evidence="5" id="KW-0227">DNA damage</keyword>
<dbReference type="InterPro" id="IPR019775">
    <property type="entry name" value="WD40_repeat_CS"/>
</dbReference>
<feature type="repeat" description="WD" evidence="9">
    <location>
        <begin position="63"/>
        <end position="95"/>
    </location>
</feature>
<evidence type="ECO:0000256" key="9">
    <source>
        <dbReference type="PROSITE-ProRule" id="PRU00221"/>
    </source>
</evidence>
<feature type="repeat" description="WD" evidence="9">
    <location>
        <begin position="126"/>
        <end position="167"/>
    </location>
</feature>
<evidence type="ECO:0000256" key="4">
    <source>
        <dbReference type="ARBA" id="ARBA00022737"/>
    </source>
</evidence>
<keyword evidence="8" id="KW-0539">Nucleus</keyword>
<evidence type="ECO:0000256" key="6">
    <source>
        <dbReference type="ARBA" id="ARBA00022853"/>
    </source>
</evidence>
<comment type="subcellular location">
    <subcellularLocation>
        <location evidence="1">Nucleus</location>
    </subcellularLocation>
</comment>
<organism evidence="11 12">
    <name type="scientific">Nesidiocoris tenuis</name>
    <dbReference type="NCBI Taxonomy" id="355587"/>
    <lineage>
        <taxon>Eukaryota</taxon>
        <taxon>Metazoa</taxon>
        <taxon>Ecdysozoa</taxon>
        <taxon>Arthropoda</taxon>
        <taxon>Hexapoda</taxon>
        <taxon>Insecta</taxon>
        <taxon>Pterygota</taxon>
        <taxon>Neoptera</taxon>
        <taxon>Paraneoptera</taxon>
        <taxon>Hemiptera</taxon>
        <taxon>Heteroptera</taxon>
        <taxon>Panheteroptera</taxon>
        <taxon>Cimicomorpha</taxon>
        <taxon>Miridae</taxon>
        <taxon>Dicyphina</taxon>
        <taxon>Nesidiocoris</taxon>
    </lineage>
</organism>
<evidence type="ECO:0000256" key="7">
    <source>
        <dbReference type="ARBA" id="ARBA00023204"/>
    </source>
</evidence>
<evidence type="ECO:0000259" key="10">
    <source>
        <dbReference type="Pfam" id="PF24105"/>
    </source>
</evidence>
<dbReference type="Proteomes" id="UP001307889">
    <property type="component" value="Chromosome 4"/>
</dbReference>
<dbReference type="PROSITE" id="PS50082">
    <property type="entry name" value="WD_REPEATS_2"/>
    <property type="match status" value="2"/>
</dbReference>
<gene>
    <name evidence="11" type="ORF">NTJ_06392</name>
</gene>
<dbReference type="PANTHER" id="PTHR15271">
    <property type="entry name" value="CHROMATIN ASSEMBLY FACTOR 1 SUBUNIT B"/>
    <property type="match status" value="1"/>
</dbReference>
<dbReference type="PROSITE" id="PS00678">
    <property type="entry name" value="WD_REPEATS_1"/>
    <property type="match status" value="1"/>
</dbReference>
<evidence type="ECO:0000313" key="11">
    <source>
        <dbReference type="EMBL" id="BES93583.1"/>
    </source>
</evidence>
<keyword evidence="12" id="KW-1185">Reference proteome</keyword>
<reference evidence="11 12" key="1">
    <citation type="submission" date="2023-09" db="EMBL/GenBank/DDBJ databases">
        <title>Nesidiocoris tenuis whole genome shotgun sequence.</title>
        <authorList>
            <person name="Shibata T."/>
            <person name="Shimoda M."/>
            <person name="Kobayashi T."/>
            <person name="Uehara T."/>
        </authorList>
    </citation>
    <scope>NUCLEOTIDE SEQUENCE [LARGE SCALE GENOMIC DNA]</scope>
    <source>
        <strain evidence="11 12">Japan</strain>
    </source>
</reference>
<evidence type="ECO:0000256" key="2">
    <source>
        <dbReference type="ARBA" id="ARBA00007306"/>
    </source>
</evidence>
<dbReference type="InterPro" id="IPR001680">
    <property type="entry name" value="WD40_rpt"/>
</dbReference>
<keyword evidence="6" id="KW-0156">Chromatin regulator</keyword>
<dbReference type="PANTHER" id="PTHR15271:SF4">
    <property type="entry name" value="CHROMATIN ASSEMBLY FACTOR 1 SUBUNIT B"/>
    <property type="match status" value="1"/>
</dbReference>
<keyword evidence="3 9" id="KW-0853">WD repeat</keyword>
<dbReference type="InterPro" id="IPR015943">
    <property type="entry name" value="WD40/YVTN_repeat-like_dom_sf"/>
</dbReference>
<feature type="domain" description="CAF1B/HIR1 beta-propeller" evidence="10">
    <location>
        <begin position="1"/>
        <end position="380"/>
    </location>
</feature>
<sequence>MKCIIPEISWHNRDPVLSVDIQTSGIEPEFYRLVSGGTDSHVLIWHVTKKKDGVLELECVCDLTRHQKAVNAVKFSPDGKFLASADDESHIIIWKRGEKTDVPDLDGDSSVSNVENVEHWVQVKVLRGHLEDIYDLYWSPDSLYLASGSVDNTCIVWDVEKGKRLSILADAKNFIQGVCWDPLNKHVATISSDGKCRIYNAKTHKLTFSTGRCRPPGAKADDKAIKLFQDDTLRTYFRRLQFSPDGQLLTVPAGIIESDESNGARQNVTWLFTRKQLNRCALYYPHGREPSMVTRWCPLKFKLRPDVKPIIALPYRMILAVATRSSIIIYDSQCAVPIGLVSNIHYTKLTDLTWSADATILIASSTDGYCSVVTFAAGELGEVYVDTAVASECAKPDC</sequence>
<evidence type="ECO:0000313" key="12">
    <source>
        <dbReference type="Proteomes" id="UP001307889"/>
    </source>
</evidence>
<dbReference type="Gene3D" id="2.130.10.10">
    <property type="entry name" value="YVTN repeat-like/Quinoprotein amine dehydrogenase"/>
    <property type="match status" value="2"/>
</dbReference>
<dbReference type="EMBL" id="AP028912">
    <property type="protein sequence ID" value="BES93583.1"/>
    <property type="molecule type" value="Genomic_DNA"/>
</dbReference>
<comment type="similarity">
    <text evidence="2">Belongs to the WD repeat HIR1 family.</text>
</comment>
<evidence type="ECO:0000256" key="3">
    <source>
        <dbReference type="ARBA" id="ARBA00022574"/>
    </source>
</evidence>
<accession>A0ABN7AMX4</accession>
<dbReference type="SMART" id="SM00320">
    <property type="entry name" value="WD40"/>
    <property type="match status" value="5"/>
</dbReference>
<dbReference type="InterPro" id="IPR045145">
    <property type="entry name" value="PTHR15271"/>
</dbReference>
<dbReference type="InterPro" id="IPR001632">
    <property type="entry name" value="WD40_G-protein_beta-like"/>
</dbReference>
<evidence type="ECO:0000256" key="5">
    <source>
        <dbReference type="ARBA" id="ARBA00022763"/>
    </source>
</evidence>
<dbReference type="InterPro" id="IPR055410">
    <property type="entry name" value="Beta-prop_CAF1B_HIR1"/>
</dbReference>
<protein>
    <submittedName>
        <fullName evidence="11">Chromatin assembly factor 1 subunit</fullName>
    </submittedName>
</protein>